<evidence type="ECO:0000256" key="1">
    <source>
        <dbReference type="ARBA" id="ARBA00022741"/>
    </source>
</evidence>
<keyword evidence="1" id="KW-0547">Nucleotide-binding</keyword>
<protein>
    <submittedName>
        <fullName evidence="4">ABC transporter ATP-binding protein</fullName>
    </submittedName>
</protein>
<dbReference type="GO" id="GO:0005524">
    <property type="term" value="F:ATP binding"/>
    <property type="evidence" value="ECO:0007669"/>
    <property type="project" value="UniProtKB-KW"/>
</dbReference>
<reference evidence="5" key="1">
    <citation type="journal article" date="2019" name="Int. J. Syst. Evol. Microbiol.">
        <title>The Global Catalogue of Microorganisms (GCM) 10K type strain sequencing project: providing services to taxonomists for standard genome sequencing and annotation.</title>
        <authorList>
            <consortium name="The Broad Institute Genomics Platform"/>
            <consortium name="The Broad Institute Genome Sequencing Center for Infectious Disease"/>
            <person name="Wu L."/>
            <person name="Ma J."/>
        </authorList>
    </citation>
    <scope>NUCLEOTIDE SEQUENCE [LARGE SCALE GENOMIC DNA]</scope>
    <source>
        <strain evidence="5">JCM 18304</strain>
    </source>
</reference>
<dbReference type="RefSeq" id="WP_345627995.1">
    <property type="nucleotide sequence ID" value="NZ_BAABJQ010000004.1"/>
</dbReference>
<feature type="domain" description="ABC transporter" evidence="3">
    <location>
        <begin position="9"/>
        <end position="249"/>
    </location>
</feature>
<proteinExistence type="predicted"/>
<keyword evidence="5" id="KW-1185">Reference proteome</keyword>
<keyword evidence="2 4" id="KW-0067">ATP-binding</keyword>
<dbReference type="PANTHER" id="PTHR43158">
    <property type="entry name" value="SKFA PEPTIDE EXPORT ATP-BINDING PROTEIN SKFE"/>
    <property type="match status" value="1"/>
</dbReference>
<accession>A0ABP9RNE0</accession>
<evidence type="ECO:0000259" key="3">
    <source>
        <dbReference type="PROSITE" id="PS50893"/>
    </source>
</evidence>
<dbReference type="PROSITE" id="PS50893">
    <property type="entry name" value="ABC_TRANSPORTER_2"/>
    <property type="match status" value="1"/>
</dbReference>
<dbReference type="PANTHER" id="PTHR43158:SF2">
    <property type="entry name" value="SKFA PEPTIDE EXPORT ATP-BINDING PROTEIN SKFE"/>
    <property type="match status" value="1"/>
</dbReference>
<dbReference type="SUPFAM" id="SSF52540">
    <property type="entry name" value="P-loop containing nucleoside triphosphate hydrolases"/>
    <property type="match status" value="1"/>
</dbReference>
<dbReference type="InterPro" id="IPR003593">
    <property type="entry name" value="AAA+_ATPase"/>
</dbReference>
<evidence type="ECO:0000313" key="4">
    <source>
        <dbReference type="EMBL" id="GAA5182278.1"/>
    </source>
</evidence>
<sequence>MSNDPDLVISLDKATVTRSGKDLIRDIDWRVEADERWVVLGPNGAGKTTLLSLVAGRLHPTRGVAQVLGERLGRVDVFELRARIGLASVAVHDRIPGDETVLDVVVTAAWSVVGRFRESYDSMDTGRATALLRQFGAGDLAQREYGTLSEGERKRVQIARALMTDPELLLLDEPAAGLDLGGREDLVRRLAEFAADPDAPAMVLVTHHVEEIPPGFTHALLLREGGVVAAGPIQSVMTSDNLSKTFDVALRLDRVDDRFSARAS</sequence>
<dbReference type="SMART" id="SM00382">
    <property type="entry name" value="AAA"/>
    <property type="match status" value="1"/>
</dbReference>
<gene>
    <name evidence="4" type="ORF">GCM10023322_18920</name>
</gene>
<dbReference type="InterPro" id="IPR003439">
    <property type="entry name" value="ABC_transporter-like_ATP-bd"/>
</dbReference>
<dbReference type="EMBL" id="BAABJQ010000004">
    <property type="protein sequence ID" value="GAA5182278.1"/>
    <property type="molecule type" value="Genomic_DNA"/>
</dbReference>
<comment type="caution">
    <text evidence="4">The sequence shown here is derived from an EMBL/GenBank/DDBJ whole genome shotgun (WGS) entry which is preliminary data.</text>
</comment>
<evidence type="ECO:0000256" key="2">
    <source>
        <dbReference type="ARBA" id="ARBA00022840"/>
    </source>
</evidence>
<name>A0ABP9RNE0_9ACTN</name>
<dbReference type="InterPro" id="IPR027417">
    <property type="entry name" value="P-loop_NTPase"/>
</dbReference>
<dbReference type="Gene3D" id="3.40.50.300">
    <property type="entry name" value="P-loop containing nucleotide triphosphate hydrolases"/>
    <property type="match status" value="1"/>
</dbReference>
<evidence type="ECO:0000313" key="5">
    <source>
        <dbReference type="Proteomes" id="UP001501570"/>
    </source>
</evidence>
<dbReference type="Proteomes" id="UP001501570">
    <property type="component" value="Unassembled WGS sequence"/>
</dbReference>
<dbReference type="Pfam" id="PF00005">
    <property type="entry name" value="ABC_tran"/>
    <property type="match status" value="1"/>
</dbReference>
<organism evidence="4 5">
    <name type="scientific">Rugosimonospora acidiphila</name>
    <dbReference type="NCBI Taxonomy" id="556531"/>
    <lineage>
        <taxon>Bacteria</taxon>
        <taxon>Bacillati</taxon>
        <taxon>Actinomycetota</taxon>
        <taxon>Actinomycetes</taxon>
        <taxon>Micromonosporales</taxon>
        <taxon>Micromonosporaceae</taxon>
        <taxon>Rugosimonospora</taxon>
    </lineage>
</organism>